<accession>A0A7G3KIM6</accession>
<organism evidence="1">
    <name type="scientific">Podosphaera virus A</name>
    <dbReference type="NCBI Taxonomy" id="2592794"/>
    <lineage>
        <taxon>Viruses</taxon>
    </lineage>
</organism>
<protein>
    <submittedName>
        <fullName evidence="1">Uncharacterized protein</fullName>
    </submittedName>
</protein>
<proteinExistence type="predicted"/>
<sequence>MNRMAGPASFDLFGGGAVGGTKGSVIDYENPIALAAPTLPTPEPTDNLETINLKMNYLADVVKQGHSLAVRTGFAKAANPGCDPVSIARSSMDREELTQYDGWKAGKVNLPIVDWIVSRRPIIGGSKSQSRFEKRAAAMREIYNEPSIDAENAFWFTTEHTYALPLVKAIARIHGAQRNILGGQFSLTGMELAEVQTARKVVAIAMDNLNRMSRSINAASKIIQARELVVKSKIANCHKRKEPIDDPNRLNRPPLPKISKHADWNMKATDKHNILHTDSFPHPGYNYNLIPSRNPALEIERRP</sequence>
<dbReference type="EMBL" id="MK231095">
    <property type="protein sequence ID" value="QED43031.1"/>
    <property type="molecule type" value="Genomic_RNA"/>
</dbReference>
<evidence type="ECO:0000313" key="1">
    <source>
        <dbReference type="EMBL" id="QED43031.1"/>
    </source>
</evidence>
<reference evidence="1" key="1">
    <citation type="submission" date="2018-11" db="EMBL/GenBank/DDBJ databases">
        <authorList>
            <person name="Jo Y."/>
            <person name="Cho W.K."/>
        </authorList>
    </citation>
    <scope>NUCLEOTIDE SEQUENCE</scope>
    <source>
        <strain evidence="1">Won</strain>
    </source>
</reference>
<name>A0A7G3KIM6_9VIRU</name>